<reference evidence="4 5" key="1">
    <citation type="submission" date="2018-10" db="EMBL/GenBank/DDBJ databases">
        <title>Isolation from cow dung.</title>
        <authorList>
            <person name="Ling L."/>
        </authorList>
    </citation>
    <scope>NUCLEOTIDE SEQUENCE [LARGE SCALE GENOMIC DNA]</scope>
    <source>
        <strain evidence="4 5">NEAU-LL90</strain>
    </source>
</reference>
<protein>
    <submittedName>
        <fullName evidence="4">Amidohydrolase</fullName>
    </submittedName>
</protein>
<dbReference type="Pfam" id="PF01546">
    <property type="entry name" value="Peptidase_M20"/>
    <property type="match status" value="1"/>
</dbReference>
<dbReference type="EMBL" id="RFFH01000001">
    <property type="protein sequence ID" value="RMI35631.1"/>
    <property type="molecule type" value="Genomic_DNA"/>
</dbReference>
<dbReference type="NCBIfam" id="TIGR01891">
    <property type="entry name" value="amidohydrolases"/>
    <property type="match status" value="1"/>
</dbReference>
<comment type="caution">
    <text evidence="4">The sequence shown here is derived from an EMBL/GenBank/DDBJ whole genome shotgun (WGS) entry which is preliminary data.</text>
</comment>
<organism evidence="4 5">
    <name type="scientific">Nocardia stercoris</name>
    <dbReference type="NCBI Taxonomy" id="2483361"/>
    <lineage>
        <taxon>Bacteria</taxon>
        <taxon>Bacillati</taxon>
        <taxon>Actinomycetota</taxon>
        <taxon>Actinomycetes</taxon>
        <taxon>Mycobacteriales</taxon>
        <taxon>Nocardiaceae</taxon>
        <taxon>Nocardia</taxon>
    </lineage>
</organism>
<dbReference type="AlphaFoldDB" id="A0A3M2LDN0"/>
<accession>A0A3M2LDN0</accession>
<dbReference type="GO" id="GO:0019877">
    <property type="term" value="P:diaminopimelate biosynthetic process"/>
    <property type="evidence" value="ECO:0007669"/>
    <property type="project" value="UniProtKB-ARBA"/>
</dbReference>
<dbReference type="GO" id="GO:0050118">
    <property type="term" value="F:N-acetyldiaminopimelate deacetylase activity"/>
    <property type="evidence" value="ECO:0007669"/>
    <property type="project" value="UniProtKB-ARBA"/>
</dbReference>
<dbReference type="FunFam" id="3.30.70.360:FF:000001">
    <property type="entry name" value="N-acetyldiaminopimelate deacetylase"/>
    <property type="match status" value="1"/>
</dbReference>
<evidence type="ECO:0000259" key="3">
    <source>
        <dbReference type="Pfam" id="PF07687"/>
    </source>
</evidence>
<dbReference type="InterPro" id="IPR002933">
    <property type="entry name" value="Peptidase_M20"/>
</dbReference>
<keyword evidence="5" id="KW-1185">Reference proteome</keyword>
<evidence type="ECO:0000313" key="4">
    <source>
        <dbReference type="EMBL" id="RMI35631.1"/>
    </source>
</evidence>
<dbReference type="PANTHER" id="PTHR11014:SF63">
    <property type="entry name" value="METALLOPEPTIDASE, PUTATIVE (AFU_ORTHOLOGUE AFUA_6G09600)-RELATED"/>
    <property type="match status" value="1"/>
</dbReference>
<feature type="domain" description="Peptidase M20 dimerisation" evidence="3">
    <location>
        <begin position="195"/>
        <end position="289"/>
    </location>
</feature>
<name>A0A3M2LDN0_9NOCA</name>
<dbReference type="GO" id="GO:0046872">
    <property type="term" value="F:metal ion binding"/>
    <property type="evidence" value="ECO:0007669"/>
    <property type="project" value="UniProtKB-KW"/>
</dbReference>
<dbReference type="InterPro" id="IPR011650">
    <property type="entry name" value="Peptidase_M20_dimer"/>
</dbReference>
<evidence type="ECO:0000313" key="5">
    <source>
        <dbReference type="Proteomes" id="UP000279275"/>
    </source>
</evidence>
<keyword evidence="1 4" id="KW-0378">Hydrolase</keyword>
<dbReference type="SUPFAM" id="SSF55031">
    <property type="entry name" value="Bacterial exopeptidase dimerisation domain"/>
    <property type="match status" value="1"/>
</dbReference>
<dbReference type="SUPFAM" id="SSF53187">
    <property type="entry name" value="Zn-dependent exopeptidases"/>
    <property type="match status" value="1"/>
</dbReference>
<dbReference type="Gene3D" id="3.30.70.360">
    <property type="match status" value="1"/>
</dbReference>
<dbReference type="Proteomes" id="UP000279275">
    <property type="component" value="Unassembled WGS sequence"/>
</dbReference>
<dbReference type="PIRSF" id="PIRSF005962">
    <property type="entry name" value="Pept_M20D_amidohydro"/>
    <property type="match status" value="1"/>
</dbReference>
<feature type="binding site" evidence="2">
    <location>
        <position position="108"/>
    </location>
    <ligand>
        <name>Mn(2+)</name>
        <dbReference type="ChEBI" id="CHEBI:29035"/>
        <label>2</label>
    </ligand>
</feature>
<sequence length="423" mass="43190">MTAATSVLSTALAGVPGLRDRLADLYRDLHSHPELSGAEHRTAAILADRAAALGCSVTDGVGGTGVVAVLANGSGPTVLLRADIDALPVTEATGLSYASGTDGVMHACGHDLHATCLLGALELLAGSRSGWSGTVLAVFQPAEETGTGAQAMIDDRFYHRFATPDVVLAQHTGPFPVGVVGTHSGPFFAATDALRVVLHGKGGHGSRPEATVDPVVMAAATVMRLQTVVSREIPAGDAAVVTVGSLHAGTTHNVIPDDAELQLNIRTFDPAVRSTVLAAVHRIVKAEAVASGAQWDPEISEITTFPVLSNDEAAVEKTSAALAAVFGRDRIIDPGRVTGSEDAGIFATEAGVPLCYWLFGVLDPARFGSPDPVAGLTALLTGTIDAKSVPSPHSATYAPSLDAIDVGVTAMTTAALAWLDPSA</sequence>
<gene>
    <name evidence="4" type="ORF">EBN03_05210</name>
</gene>
<comment type="cofactor">
    <cofactor evidence="2">
        <name>Mn(2+)</name>
        <dbReference type="ChEBI" id="CHEBI:29035"/>
    </cofactor>
    <text evidence="2">The Mn(2+) ion enhances activity.</text>
</comment>
<feature type="binding site" evidence="2">
    <location>
        <position position="171"/>
    </location>
    <ligand>
        <name>Mn(2+)</name>
        <dbReference type="ChEBI" id="CHEBI:29035"/>
        <label>2</label>
    </ligand>
</feature>
<feature type="binding site" evidence="2">
    <location>
        <position position="144"/>
    </location>
    <ligand>
        <name>Mn(2+)</name>
        <dbReference type="ChEBI" id="CHEBI:29035"/>
        <label>2</label>
    </ligand>
</feature>
<evidence type="ECO:0000256" key="2">
    <source>
        <dbReference type="PIRSR" id="PIRSR005962-1"/>
    </source>
</evidence>
<dbReference type="PANTHER" id="PTHR11014">
    <property type="entry name" value="PEPTIDASE M20 FAMILY MEMBER"/>
    <property type="match status" value="1"/>
</dbReference>
<dbReference type="Gene3D" id="3.40.630.10">
    <property type="entry name" value="Zn peptidases"/>
    <property type="match status" value="1"/>
</dbReference>
<dbReference type="InterPro" id="IPR036264">
    <property type="entry name" value="Bact_exopeptidase_dim_dom"/>
</dbReference>
<keyword evidence="2" id="KW-0464">Manganese</keyword>
<dbReference type="OrthoDB" id="9777385at2"/>
<dbReference type="InterPro" id="IPR017439">
    <property type="entry name" value="Amidohydrolase"/>
</dbReference>
<proteinExistence type="predicted"/>
<dbReference type="Pfam" id="PF07687">
    <property type="entry name" value="M20_dimer"/>
    <property type="match status" value="1"/>
</dbReference>
<feature type="binding site" evidence="2">
    <location>
        <position position="110"/>
    </location>
    <ligand>
        <name>Mn(2+)</name>
        <dbReference type="ChEBI" id="CHEBI:29035"/>
        <label>2</label>
    </ligand>
</feature>
<keyword evidence="2" id="KW-0479">Metal-binding</keyword>
<evidence type="ECO:0000256" key="1">
    <source>
        <dbReference type="ARBA" id="ARBA00022801"/>
    </source>
</evidence>
<dbReference type="RefSeq" id="WP_122186607.1">
    <property type="nucleotide sequence ID" value="NZ_RFFH01000001.1"/>
</dbReference>